<dbReference type="Gene3D" id="1.10.10.10">
    <property type="entry name" value="Winged helix-like DNA-binding domain superfamily/Winged helix DNA-binding domain"/>
    <property type="match status" value="1"/>
</dbReference>
<dbReference type="PROSITE" id="PS51755">
    <property type="entry name" value="OMPR_PHOB"/>
    <property type="match status" value="1"/>
</dbReference>
<dbReference type="InterPro" id="IPR039420">
    <property type="entry name" value="WalR-like"/>
</dbReference>
<keyword evidence="1 6" id="KW-0597">Phosphoprotein</keyword>
<dbReference type="InterPro" id="IPR011006">
    <property type="entry name" value="CheY-like_superfamily"/>
</dbReference>
<evidence type="ECO:0000259" key="9">
    <source>
        <dbReference type="PROSITE" id="PS50110"/>
    </source>
</evidence>
<protein>
    <submittedName>
        <fullName evidence="11">DNA-binding response regulator, OmpR family, contains REC and winged-helix (WHTH) domain</fullName>
    </submittedName>
</protein>
<dbReference type="InterPro" id="IPR001867">
    <property type="entry name" value="OmpR/PhoB-type_DNA-bd"/>
</dbReference>
<dbReference type="Pfam" id="PF00072">
    <property type="entry name" value="Response_reg"/>
    <property type="match status" value="1"/>
</dbReference>
<evidence type="ECO:0000256" key="2">
    <source>
        <dbReference type="ARBA" id="ARBA00023012"/>
    </source>
</evidence>
<sequence length="234" mass="25662">MRALIVEDEPRIAADLERALKAAGFLVELAGDGETAWFRGGTEDYDLIVLDLNLPRLDGLSVLKRWRAEGCESPVLILTARGAWTERVEGIDAGADDYLPKPFRMEELIARARALVRRAGGRGNATQQVGRLTVDLNRMTAAVDGIPVAVTPLEFRLISYLALNRDRIVAPTELLEHLYGDDESRELNAVEAIITRLRRKLGPGVIGTRRGFGYHLEDEPPPGAAGDGRAQGRT</sequence>
<dbReference type="CDD" id="cd00383">
    <property type="entry name" value="trans_reg_C"/>
    <property type="match status" value="1"/>
</dbReference>
<reference evidence="11 12" key="1">
    <citation type="submission" date="2017-01" db="EMBL/GenBank/DDBJ databases">
        <authorList>
            <person name="Varghese N."/>
            <person name="Submissions S."/>
        </authorList>
    </citation>
    <scope>NUCLEOTIDE SEQUENCE [LARGE SCALE GENOMIC DNA]</scope>
    <source>
        <strain evidence="11 12">ATCC 700171</strain>
    </source>
</reference>
<name>A0A1N6P065_9RHOB</name>
<evidence type="ECO:0000313" key="11">
    <source>
        <dbReference type="EMBL" id="SIP97775.1"/>
    </source>
</evidence>
<dbReference type="Gene3D" id="3.40.50.2300">
    <property type="match status" value="1"/>
</dbReference>
<dbReference type="FunFam" id="3.40.50.2300:FF:000002">
    <property type="entry name" value="DNA-binding response regulator PhoP"/>
    <property type="match status" value="1"/>
</dbReference>
<evidence type="ECO:0000259" key="10">
    <source>
        <dbReference type="PROSITE" id="PS51755"/>
    </source>
</evidence>
<dbReference type="SUPFAM" id="SSF52172">
    <property type="entry name" value="CheY-like"/>
    <property type="match status" value="1"/>
</dbReference>
<feature type="DNA-binding region" description="OmpR/PhoB-type" evidence="7">
    <location>
        <begin position="124"/>
        <end position="218"/>
    </location>
</feature>
<dbReference type="SMART" id="SM00448">
    <property type="entry name" value="REC"/>
    <property type="match status" value="1"/>
</dbReference>
<keyword evidence="2" id="KW-0902">Two-component regulatory system</keyword>
<dbReference type="Gene3D" id="6.10.250.690">
    <property type="match status" value="1"/>
</dbReference>
<evidence type="ECO:0000256" key="8">
    <source>
        <dbReference type="SAM" id="MobiDB-lite"/>
    </source>
</evidence>
<dbReference type="GO" id="GO:0000156">
    <property type="term" value="F:phosphorelay response regulator activity"/>
    <property type="evidence" value="ECO:0007669"/>
    <property type="project" value="TreeGrafter"/>
</dbReference>
<dbReference type="OrthoDB" id="9802426at2"/>
<dbReference type="GO" id="GO:0000976">
    <property type="term" value="F:transcription cis-regulatory region binding"/>
    <property type="evidence" value="ECO:0007669"/>
    <property type="project" value="TreeGrafter"/>
</dbReference>
<evidence type="ECO:0000256" key="6">
    <source>
        <dbReference type="PROSITE-ProRule" id="PRU00169"/>
    </source>
</evidence>
<evidence type="ECO:0000256" key="4">
    <source>
        <dbReference type="ARBA" id="ARBA00023125"/>
    </source>
</evidence>
<evidence type="ECO:0000256" key="7">
    <source>
        <dbReference type="PROSITE-ProRule" id="PRU01091"/>
    </source>
</evidence>
<dbReference type="Pfam" id="PF00486">
    <property type="entry name" value="Trans_reg_C"/>
    <property type="match status" value="1"/>
</dbReference>
<dbReference type="InterPro" id="IPR001789">
    <property type="entry name" value="Sig_transdc_resp-reg_receiver"/>
</dbReference>
<dbReference type="PROSITE" id="PS50110">
    <property type="entry name" value="RESPONSE_REGULATORY"/>
    <property type="match status" value="1"/>
</dbReference>
<feature type="domain" description="OmpR/PhoB-type" evidence="10">
    <location>
        <begin position="124"/>
        <end position="218"/>
    </location>
</feature>
<dbReference type="AlphaFoldDB" id="A0A1N6P065"/>
<dbReference type="SMART" id="SM00862">
    <property type="entry name" value="Trans_reg_C"/>
    <property type="match status" value="1"/>
</dbReference>
<dbReference type="EMBL" id="FTMK01000002">
    <property type="protein sequence ID" value="SIP97775.1"/>
    <property type="molecule type" value="Genomic_DNA"/>
</dbReference>
<evidence type="ECO:0000256" key="5">
    <source>
        <dbReference type="ARBA" id="ARBA00023163"/>
    </source>
</evidence>
<organism evidence="11 12">
    <name type="scientific">Paracoccus thiocyanatus</name>
    <dbReference type="NCBI Taxonomy" id="34006"/>
    <lineage>
        <taxon>Bacteria</taxon>
        <taxon>Pseudomonadati</taxon>
        <taxon>Pseudomonadota</taxon>
        <taxon>Alphaproteobacteria</taxon>
        <taxon>Rhodobacterales</taxon>
        <taxon>Paracoccaceae</taxon>
        <taxon>Paracoccus</taxon>
    </lineage>
</organism>
<keyword evidence="3" id="KW-0805">Transcription regulation</keyword>
<proteinExistence type="predicted"/>
<dbReference type="GO" id="GO:0005829">
    <property type="term" value="C:cytosol"/>
    <property type="evidence" value="ECO:0007669"/>
    <property type="project" value="TreeGrafter"/>
</dbReference>
<dbReference type="GO" id="GO:0032993">
    <property type="term" value="C:protein-DNA complex"/>
    <property type="evidence" value="ECO:0007669"/>
    <property type="project" value="TreeGrafter"/>
</dbReference>
<keyword evidence="5" id="KW-0804">Transcription</keyword>
<evidence type="ECO:0000256" key="3">
    <source>
        <dbReference type="ARBA" id="ARBA00023015"/>
    </source>
</evidence>
<accession>A0A1N6P065</accession>
<dbReference type="GO" id="GO:0006355">
    <property type="term" value="P:regulation of DNA-templated transcription"/>
    <property type="evidence" value="ECO:0007669"/>
    <property type="project" value="InterPro"/>
</dbReference>
<evidence type="ECO:0000313" key="12">
    <source>
        <dbReference type="Proteomes" id="UP000323956"/>
    </source>
</evidence>
<feature type="region of interest" description="Disordered" evidence="8">
    <location>
        <begin position="212"/>
        <end position="234"/>
    </location>
</feature>
<dbReference type="InterPro" id="IPR036388">
    <property type="entry name" value="WH-like_DNA-bd_sf"/>
</dbReference>
<feature type="domain" description="Response regulatory" evidence="9">
    <location>
        <begin position="2"/>
        <end position="116"/>
    </location>
</feature>
<evidence type="ECO:0000256" key="1">
    <source>
        <dbReference type="ARBA" id="ARBA00022553"/>
    </source>
</evidence>
<gene>
    <name evidence="11" type="ORF">SAMN05421641_102183</name>
</gene>
<dbReference type="Proteomes" id="UP000323956">
    <property type="component" value="Unassembled WGS sequence"/>
</dbReference>
<keyword evidence="4 7" id="KW-0238">DNA-binding</keyword>
<dbReference type="PANTHER" id="PTHR48111:SF37">
    <property type="entry name" value="RESPONSE REGULATOR PROTEIN CARR"/>
    <property type="match status" value="1"/>
</dbReference>
<feature type="modified residue" description="4-aspartylphosphate" evidence="6">
    <location>
        <position position="51"/>
    </location>
</feature>
<dbReference type="RefSeq" id="WP_149764037.1">
    <property type="nucleotide sequence ID" value="NZ_FTMK01000002.1"/>
</dbReference>
<dbReference type="PANTHER" id="PTHR48111">
    <property type="entry name" value="REGULATOR OF RPOS"/>
    <property type="match status" value="1"/>
</dbReference>